<sequence>MRQLAPRFSRPMMLALAATLAISGCGTDSADQPTAETASTGVTAAAPDPAPESPSTTPDTSTPPSPTPSASITTQEQDPAPTPSSDAGPTGNPNSAEGAAPTLPTGRNLTRDDFFNPPDHSKQAPFDVAGEKHEGIGVSPVSHGDDELELRLGNRYSRLTFNAGQADISEASDTYLRVEIIANNATVSTSDVPFNEIRPFDVDVTHVNAVKIKLSKVDDKGEINHSTKKVTAVLFDIQLQ</sequence>
<comment type="caution">
    <text evidence="3">The sequence shown here is derived from an EMBL/GenBank/DDBJ whole genome shotgun (WGS) entry which is preliminary data.</text>
</comment>
<proteinExistence type="predicted"/>
<name>A0A3P1UZ41_9ACTO</name>
<feature type="chain" id="PRO_5017929942" description="Glycosyl hydrolase family 98 putative carbohydrate-binding module domain-containing protein" evidence="2">
    <location>
        <begin position="31"/>
        <end position="240"/>
    </location>
</feature>
<evidence type="ECO:0000256" key="1">
    <source>
        <dbReference type="SAM" id="MobiDB-lite"/>
    </source>
</evidence>
<evidence type="ECO:0000313" key="4">
    <source>
        <dbReference type="Proteomes" id="UP000271272"/>
    </source>
</evidence>
<evidence type="ECO:0000256" key="2">
    <source>
        <dbReference type="SAM" id="SignalP"/>
    </source>
</evidence>
<dbReference type="Gene3D" id="2.60.120.1060">
    <property type="entry name" value="NPCBM/NEW2 domain"/>
    <property type="match status" value="1"/>
</dbReference>
<organism evidence="3 4">
    <name type="scientific">Actinomyces bowdenii</name>
    <dbReference type="NCBI Taxonomy" id="131109"/>
    <lineage>
        <taxon>Bacteria</taxon>
        <taxon>Bacillati</taxon>
        <taxon>Actinomycetota</taxon>
        <taxon>Actinomycetes</taxon>
        <taxon>Actinomycetales</taxon>
        <taxon>Actinomycetaceae</taxon>
        <taxon>Actinomyces</taxon>
    </lineage>
</organism>
<evidence type="ECO:0000313" key="3">
    <source>
        <dbReference type="EMBL" id="RRD27284.1"/>
    </source>
</evidence>
<dbReference type="Proteomes" id="UP000271272">
    <property type="component" value="Unassembled WGS sequence"/>
</dbReference>
<feature type="compositionally biased region" description="Basic and acidic residues" evidence="1">
    <location>
        <begin position="109"/>
        <end position="122"/>
    </location>
</feature>
<protein>
    <recommendedName>
        <fullName evidence="5">Glycosyl hydrolase family 98 putative carbohydrate-binding module domain-containing protein</fullName>
    </recommendedName>
</protein>
<feature type="compositionally biased region" description="Polar residues" evidence="1">
    <location>
        <begin position="29"/>
        <end position="42"/>
    </location>
</feature>
<feature type="compositionally biased region" description="Polar residues" evidence="1">
    <location>
        <begin position="83"/>
        <end position="95"/>
    </location>
</feature>
<keyword evidence="2" id="KW-0732">Signal</keyword>
<evidence type="ECO:0008006" key="5">
    <source>
        <dbReference type="Google" id="ProtNLM"/>
    </source>
</evidence>
<keyword evidence="4" id="KW-1185">Reference proteome</keyword>
<feature type="signal peptide" evidence="2">
    <location>
        <begin position="1"/>
        <end position="30"/>
    </location>
</feature>
<dbReference type="InterPro" id="IPR038637">
    <property type="entry name" value="NPCBM_sf"/>
</dbReference>
<feature type="compositionally biased region" description="Low complexity" evidence="1">
    <location>
        <begin position="43"/>
        <end position="60"/>
    </location>
</feature>
<dbReference type="OrthoDB" id="3827394at2"/>
<dbReference type="EMBL" id="RQZC01000018">
    <property type="protein sequence ID" value="RRD27284.1"/>
    <property type="molecule type" value="Genomic_DNA"/>
</dbReference>
<reference evidence="3 4" key="1">
    <citation type="submission" date="2018-11" db="EMBL/GenBank/DDBJ databases">
        <title>Genomes From Bacteria Associated with the Canine Oral Cavity: a Test Case for Automated Genome-Based Taxonomic Assignment.</title>
        <authorList>
            <person name="Coil D.A."/>
            <person name="Jospin G."/>
            <person name="Darling A.E."/>
            <person name="Wallis C."/>
            <person name="Davis I.J."/>
            <person name="Harris S."/>
            <person name="Eisen J.A."/>
            <person name="Holcombe L.J."/>
            <person name="O'Flynn C."/>
        </authorList>
    </citation>
    <scope>NUCLEOTIDE SEQUENCE [LARGE SCALE GENOMIC DNA]</scope>
    <source>
        <strain evidence="3 4">OH5050</strain>
    </source>
</reference>
<dbReference type="PROSITE" id="PS51257">
    <property type="entry name" value="PROKAR_LIPOPROTEIN"/>
    <property type="match status" value="1"/>
</dbReference>
<gene>
    <name evidence="3" type="ORF">EII10_09590</name>
</gene>
<feature type="region of interest" description="Disordered" evidence="1">
    <location>
        <begin position="24"/>
        <end position="126"/>
    </location>
</feature>
<dbReference type="RefSeq" id="WP_124934283.1">
    <property type="nucleotide sequence ID" value="NZ_RQZC01000018.1"/>
</dbReference>
<dbReference type="AlphaFoldDB" id="A0A3P1UZ41"/>
<accession>A0A3P1UZ41</accession>